<dbReference type="Gene3D" id="3.10.580.10">
    <property type="entry name" value="CBS-domain"/>
    <property type="match status" value="1"/>
</dbReference>
<evidence type="ECO:0000259" key="11">
    <source>
        <dbReference type="PROSITE" id="PS51846"/>
    </source>
</evidence>
<comment type="subcellular location">
    <subcellularLocation>
        <location evidence="1">Membrane</location>
        <topology evidence="1">Multi-pass membrane protein</topology>
    </subcellularLocation>
</comment>
<dbReference type="InterPro" id="IPR046342">
    <property type="entry name" value="CBS_dom_sf"/>
</dbReference>
<dbReference type="Pfam" id="PF01595">
    <property type="entry name" value="CNNM"/>
    <property type="match status" value="1"/>
</dbReference>
<feature type="domain" description="CNNM transmembrane" evidence="11">
    <location>
        <begin position="1"/>
        <end position="177"/>
    </location>
</feature>
<evidence type="ECO:0000256" key="8">
    <source>
        <dbReference type="PROSITE-ProRule" id="PRU01193"/>
    </source>
</evidence>
<sequence>MLLIIYFSIAVGVSFLCSILEAVLLSISASHIELVKQKNKKLGLLMEKQKVDIDFSIAAILTLNTFAHTLGAAGVGAEAAKIFGEEYMFYISAVLTILILVFSEIIPKTLGAYYWKSLAGFSTRVIKLLIYITYPIIIIMKKITALLADSKNNVITKEELIATAKIADENGIIRREDSGIIENVLQLHDIRVKDILTPRSVVYSIQENDYLVSFESNKNDAINLKKLKEYSRIPIFRNNIDDMVGLVISKEYFYEKITNELEDKLSLIKPILDVNENVPVSKLIDMFIESKEHMYLVVDNYGQTEGIVTLEDAVETLLGREIVDELDSHVDMRKVARRKMLRLRAKKNIM</sequence>
<protein>
    <submittedName>
        <fullName evidence="12">DUF21 domain-containing protein</fullName>
    </submittedName>
</protein>
<dbReference type="PROSITE" id="PS51371">
    <property type="entry name" value="CBS"/>
    <property type="match status" value="1"/>
</dbReference>
<dbReference type="Pfam" id="PF00571">
    <property type="entry name" value="CBS"/>
    <property type="match status" value="1"/>
</dbReference>
<keyword evidence="5 7" id="KW-0129">CBS domain</keyword>
<evidence type="ECO:0000256" key="3">
    <source>
        <dbReference type="ARBA" id="ARBA00022737"/>
    </source>
</evidence>
<dbReference type="Proteomes" id="UP000308901">
    <property type="component" value="Unassembled WGS sequence"/>
</dbReference>
<keyword evidence="4 8" id="KW-1133">Transmembrane helix</keyword>
<dbReference type="EMBL" id="VANU01000002">
    <property type="protein sequence ID" value="TLP39141.1"/>
    <property type="molecule type" value="Genomic_DNA"/>
</dbReference>
<keyword evidence="6 8" id="KW-0472">Membrane</keyword>
<evidence type="ECO:0000256" key="4">
    <source>
        <dbReference type="ARBA" id="ARBA00022989"/>
    </source>
</evidence>
<dbReference type="GO" id="GO:0005886">
    <property type="term" value="C:plasma membrane"/>
    <property type="evidence" value="ECO:0007669"/>
    <property type="project" value="TreeGrafter"/>
</dbReference>
<evidence type="ECO:0000259" key="10">
    <source>
        <dbReference type="PROSITE" id="PS51371"/>
    </source>
</evidence>
<evidence type="ECO:0000256" key="6">
    <source>
        <dbReference type="ARBA" id="ARBA00023136"/>
    </source>
</evidence>
<evidence type="ECO:0000256" key="7">
    <source>
        <dbReference type="PROSITE-ProRule" id="PRU00703"/>
    </source>
</evidence>
<feature type="transmembrane region" description="Helical" evidence="9">
    <location>
        <begin position="6"/>
        <end position="32"/>
    </location>
</feature>
<dbReference type="PANTHER" id="PTHR22777:SF4">
    <property type="entry name" value="UPF0053 PROTEIN SLL1254"/>
    <property type="match status" value="1"/>
</dbReference>
<accession>A0A5R8Y2G4</accession>
<evidence type="ECO:0000256" key="9">
    <source>
        <dbReference type="SAM" id="Phobius"/>
    </source>
</evidence>
<dbReference type="InterPro" id="IPR002550">
    <property type="entry name" value="CNNM"/>
</dbReference>
<dbReference type="RefSeq" id="WP_138151725.1">
    <property type="nucleotide sequence ID" value="NZ_VANU01000002.1"/>
</dbReference>
<evidence type="ECO:0000256" key="1">
    <source>
        <dbReference type="ARBA" id="ARBA00004141"/>
    </source>
</evidence>
<dbReference type="SUPFAM" id="SSF54631">
    <property type="entry name" value="CBS-domain pair"/>
    <property type="match status" value="1"/>
</dbReference>
<dbReference type="CDD" id="cd04590">
    <property type="entry name" value="CBS_pair_CorC_HlyC_assoc"/>
    <property type="match status" value="1"/>
</dbReference>
<dbReference type="PANTHER" id="PTHR22777">
    <property type="entry name" value="HEMOLYSIN-RELATED"/>
    <property type="match status" value="1"/>
</dbReference>
<feature type="domain" description="CBS" evidence="10">
    <location>
        <begin position="267"/>
        <end position="325"/>
    </location>
</feature>
<feature type="transmembrane region" description="Helical" evidence="9">
    <location>
        <begin position="53"/>
        <end position="75"/>
    </location>
</feature>
<feature type="transmembrane region" description="Helical" evidence="9">
    <location>
        <begin position="128"/>
        <end position="148"/>
    </location>
</feature>
<dbReference type="InterPro" id="IPR000644">
    <property type="entry name" value="CBS_dom"/>
</dbReference>
<proteinExistence type="predicted"/>
<gene>
    <name evidence="12" type="ORF">FDK22_04510</name>
</gene>
<name>A0A5R8Y2G4_9BACT</name>
<evidence type="ECO:0000256" key="5">
    <source>
        <dbReference type="ARBA" id="ARBA00023122"/>
    </source>
</evidence>
<evidence type="ECO:0000313" key="12">
    <source>
        <dbReference type="EMBL" id="TLP39141.1"/>
    </source>
</evidence>
<organism evidence="12 13">
    <name type="scientific">Arcobacter arenosus</name>
    <dbReference type="NCBI Taxonomy" id="2576037"/>
    <lineage>
        <taxon>Bacteria</taxon>
        <taxon>Pseudomonadati</taxon>
        <taxon>Campylobacterota</taxon>
        <taxon>Epsilonproteobacteria</taxon>
        <taxon>Campylobacterales</taxon>
        <taxon>Arcobacteraceae</taxon>
        <taxon>Arcobacter</taxon>
    </lineage>
</organism>
<keyword evidence="2 8" id="KW-0812">Transmembrane</keyword>
<keyword evidence="13" id="KW-1185">Reference proteome</keyword>
<evidence type="ECO:0000256" key="2">
    <source>
        <dbReference type="ARBA" id="ARBA00022692"/>
    </source>
</evidence>
<comment type="caution">
    <text evidence="12">The sequence shown here is derived from an EMBL/GenBank/DDBJ whole genome shotgun (WGS) entry which is preliminary data.</text>
</comment>
<reference evidence="12 13" key="1">
    <citation type="submission" date="2019-05" db="EMBL/GenBank/DDBJ databases">
        <title>Arcobacter sp. nov., isolated from sea sediment.</title>
        <authorList>
            <person name="Kim W."/>
        </authorList>
    </citation>
    <scope>NUCLEOTIDE SEQUENCE [LARGE SCALE GENOMIC DNA]</scope>
    <source>
        <strain evidence="12 13">CAU 1517</strain>
    </source>
</reference>
<dbReference type="AlphaFoldDB" id="A0A5R8Y2G4"/>
<dbReference type="InterPro" id="IPR044751">
    <property type="entry name" value="Ion_transp-like_CBS"/>
</dbReference>
<evidence type="ECO:0000313" key="13">
    <source>
        <dbReference type="Proteomes" id="UP000308901"/>
    </source>
</evidence>
<feature type="transmembrane region" description="Helical" evidence="9">
    <location>
        <begin position="87"/>
        <end position="107"/>
    </location>
</feature>
<dbReference type="PROSITE" id="PS51846">
    <property type="entry name" value="CNNM"/>
    <property type="match status" value="1"/>
</dbReference>
<keyword evidence="3" id="KW-0677">Repeat</keyword>
<dbReference type="OrthoDB" id="9798188at2"/>